<gene>
    <name evidence="4" type="ORF">QYF49_10435</name>
</gene>
<accession>A0ABT8E677</accession>
<proteinExistence type="predicted"/>
<dbReference type="Proteomes" id="UP001168694">
    <property type="component" value="Unassembled WGS sequence"/>
</dbReference>
<dbReference type="RefSeq" id="WP_290399539.1">
    <property type="nucleotide sequence ID" value="NZ_JAUHLN010000002.1"/>
</dbReference>
<evidence type="ECO:0000256" key="1">
    <source>
        <dbReference type="SAM" id="Coils"/>
    </source>
</evidence>
<keyword evidence="3" id="KW-0472">Membrane</keyword>
<feature type="compositionally biased region" description="Basic and acidic residues" evidence="2">
    <location>
        <begin position="78"/>
        <end position="95"/>
    </location>
</feature>
<protein>
    <recommendedName>
        <fullName evidence="6">Coupling factor for flagellin transcription and translation</fullName>
    </recommendedName>
</protein>
<reference evidence="4" key="1">
    <citation type="submission" date="2023-06" db="EMBL/GenBank/DDBJ databases">
        <title>Draft Genome Sequences of Representative Paenibacillus Polymyxa, Bacillus cereus, Fictibacillus sp., and Brevibacillus agri Strains Isolated from Amazonian Dark Earth.</title>
        <authorList>
            <person name="Pellegrinetti T.A."/>
            <person name="Cunha I.C.M."/>
            <person name="Chaves M.G."/>
            <person name="Freitas A.S."/>
            <person name="Silva A.V.R."/>
            <person name="Tsai S.M."/>
            <person name="Mendes L.W."/>
        </authorList>
    </citation>
    <scope>NUCLEOTIDE SEQUENCE</scope>
    <source>
        <strain evidence="4">CENA-BCM004</strain>
    </source>
</reference>
<feature type="transmembrane region" description="Helical" evidence="3">
    <location>
        <begin position="6"/>
        <end position="24"/>
    </location>
</feature>
<keyword evidence="1" id="KW-0175">Coiled coil</keyword>
<evidence type="ECO:0000256" key="3">
    <source>
        <dbReference type="SAM" id="Phobius"/>
    </source>
</evidence>
<evidence type="ECO:0000256" key="2">
    <source>
        <dbReference type="SAM" id="MobiDB-lite"/>
    </source>
</evidence>
<evidence type="ECO:0008006" key="6">
    <source>
        <dbReference type="Google" id="ProtNLM"/>
    </source>
</evidence>
<feature type="coiled-coil region" evidence="1">
    <location>
        <begin position="40"/>
        <end position="67"/>
    </location>
</feature>
<name>A0ABT8E677_9BACL</name>
<dbReference type="EMBL" id="JAUHLN010000002">
    <property type="protein sequence ID" value="MDN4073413.1"/>
    <property type="molecule type" value="Genomic_DNA"/>
</dbReference>
<comment type="caution">
    <text evidence="4">The sequence shown here is derived from an EMBL/GenBank/DDBJ whole genome shotgun (WGS) entry which is preliminary data.</text>
</comment>
<organism evidence="4 5">
    <name type="scientific">Fictibacillus terranigra</name>
    <dbReference type="NCBI Taxonomy" id="3058424"/>
    <lineage>
        <taxon>Bacteria</taxon>
        <taxon>Bacillati</taxon>
        <taxon>Bacillota</taxon>
        <taxon>Bacilli</taxon>
        <taxon>Bacillales</taxon>
        <taxon>Fictibacillaceae</taxon>
        <taxon>Fictibacillus</taxon>
    </lineage>
</organism>
<feature type="region of interest" description="Disordered" evidence="2">
    <location>
        <begin position="75"/>
        <end position="99"/>
    </location>
</feature>
<dbReference type="Pfam" id="PF19610">
    <property type="entry name" value="DUF6115"/>
    <property type="match status" value="1"/>
</dbReference>
<keyword evidence="3" id="KW-1133">Transmembrane helix</keyword>
<evidence type="ECO:0000313" key="4">
    <source>
        <dbReference type="EMBL" id="MDN4073413.1"/>
    </source>
</evidence>
<dbReference type="InterPro" id="IPR046118">
    <property type="entry name" value="DUF6115"/>
</dbReference>
<sequence length="142" mass="16215">MLYFLIVVSFMLNLLCFYLLAVLWQKQSGGGTVLQDEQLKRELEDLLLAYASEMKDQNDEIMNLIKENYGAGPVKVEPAAENHTQEKESGDRTSDTEETQNAIFHQDVLKYAESGYNAEEIAKKLDRGKGEIELILKLNREK</sequence>
<keyword evidence="5" id="KW-1185">Reference proteome</keyword>
<keyword evidence="3" id="KW-0812">Transmembrane</keyword>
<evidence type="ECO:0000313" key="5">
    <source>
        <dbReference type="Proteomes" id="UP001168694"/>
    </source>
</evidence>